<dbReference type="GO" id="GO:0003676">
    <property type="term" value="F:nucleic acid binding"/>
    <property type="evidence" value="ECO:0007669"/>
    <property type="project" value="InterPro"/>
</dbReference>
<dbReference type="GO" id="GO:0008409">
    <property type="term" value="F:5'-3' exonuclease activity"/>
    <property type="evidence" value="ECO:0007669"/>
    <property type="project" value="InterPro"/>
</dbReference>
<dbReference type="EMBL" id="SRPJ01000001">
    <property type="protein sequence ID" value="TGN28950.1"/>
    <property type="molecule type" value="Genomic_DNA"/>
</dbReference>
<dbReference type="InterPro" id="IPR051673">
    <property type="entry name" value="SSDNA_exonuclease_RecJ"/>
</dbReference>
<feature type="domain" description="RecJ OB" evidence="9">
    <location>
        <begin position="455"/>
        <end position="556"/>
    </location>
</feature>
<dbReference type="Pfam" id="PF01368">
    <property type="entry name" value="DHH"/>
    <property type="match status" value="1"/>
</dbReference>
<evidence type="ECO:0000259" key="9">
    <source>
        <dbReference type="Pfam" id="PF17768"/>
    </source>
</evidence>
<evidence type="ECO:0000256" key="1">
    <source>
        <dbReference type="ARBA" id="ARBA00005915"/>
    </source>
</evidence>
<dbReference type="InterPro" id="IPR041122">
    <property type="entry name" value="RecJ_OB"/>
</dbReference>
<keyword evidence="4" id="KW-0378">Hydrolase</keyword>
<dbReference type="Pfam" id="PF02272">
    <property type="entry name" value="DHHA1"/>
    <property type="match status" value="1"/>
</dbReference>
<evidence type="ECO:0000256" key="4">
    <source>
        <dbReference type="ARBA" id="ARBA00022801"/>
    </source>
</evidence>
<evidence type="ECO:0000259" key="8">
    <source>
        <dbReference type="Pfam" id="PF10141"/>
    </source>
</evidence>
<dbReference type="GO" id="GO:0006281">
    <property type="term" value="P:DNA repair"/>
    <property type="evidence" value="ECO:0007669"/>
    <property type="project" value="InterPro"/>
</dbReference>
<protein>
    <recommendedName>
        <fullName evidence="2">Single-stranded-DNA-specific exonuclease RecJ</fullName>
    </recommendedName>
</protein>
<evidence type="ECO:0000259" key="7">
    <source>
        <dbReference type="Pfam" id="PF02272"/>
    </source>
</evidence>
<feature type="domain" description="DDH" evidence="6">
    <location>
        <begin position="81"/>
        <end position="211"/>
    </location>
</feature>
<dbReference type="AlphaFoldDB" id="A0A4Z1BSU2"/>
<dbReference type="SUPFAM" id="SSF64182">
    <property type="entry name" value="DHH phosphoesterases"/>
    <property type="match status" value="1"/>
</dbReference>
<keyword evidence="3" id="KW-0540">Nuclease</keyword>
<dbReference type="Gene3D" id="3.90.1640.30">
    <property type="match status" value="1"/>
</dbReference>
<dbReference type="PANTHER" id="PTHR30255">
    <property type="entry name" value="SINGLE-STRANDED-DNA-SPECIFIC EXONUCLEASE RECJ"/>
    <property type="match status" value="1"/>
</dbReference>
<dbReference type="InterPro" id="IPR018779">
    <property type="entry name" value="RecJ_C"/>
</dbReference>
<dbReference type="Gene3D" id="3.10.310.30">
    <property type="match status" value="1"/>
</dbReference>
<dbReference type="Pfam" id="PF10141">
    <property type="entry name" value="ssDNA-exonuc_C"/>
    <property type="match status" value="1"/>
</dbReference>
<dbReference type="GO" id="GO:0006310">
    <property type="term" value="P:DNA recombination"/>
    <property type="evidence" value="ECO:0007669"/>
    <property type="project" value="InterPro"/>
</dbReference>
<feature type="domain" description="DHHA1" evidence="7">
    <location>
        <begin position="344"/>
        <end position="438"/>
    </location>
</feature>
<evidence type="ECO:0000313" key="11">
    <source>
        <dbReference type="Proteomes" id="UP000297459"/>
    </source>
</evidence>
<proteinExistence type="inferred from homology"/>
<reference evidence="10 11" key="1">
    <citation type="submission" date="2019-04" db="EMBL/GenBank/DDBJ databases">
        <title>Genomic characterization of Staphylococcus petrasii strains.</title>
        <authorList>
            <person name="Vrbovska V."/>
            <person name="Kovarovic V."/>
            <person name="Maslanova I."/>
            <person name="Indrakova A."/>
            <person name="Petras P."/>
            <person name="Sedo O."/>
            <person name="Svec P."/>
            <person name="Fisarova L."/>
            <person name="Sedlacek I."/>
            <person name="Doskar J."/>
            <person name="Pantucek R."/>
        </authorList>
    </citation>
    <scope>NUCLEOTIDE SEQUENCE [LARGE SCALE GENOMIC DNA]</scope>
    <source>
        <strain evidence="10 11">CCM 8529</strain>
    </source>
</reference>
<comment type="caution">
    <text evidence="10">The sequence shown here is derived from an EMBL/GenBank/DDBJ whole genome shotgun (WGS) entry which is preliminary data.</text>
</comment>
<evidence type="ECO:0000313" key="10">
    <source>
        <dbReference type="EMBL" id="TGN28950.1"/>
    </source>
</evidence>
<dbReference type="Pfam" id="PF17768">
    <property type="entry name" value="RecJ_OB"/>
    <property type="match status" value="1"/>
</dbReference>
<keyword evidence="5 10" id="KW-0269">Exonuclease</keyword>
<dbReference type="NCBIfam" id="TIGR00644">
    <property type="entry name" value="recJ"/>
    <property type="match status" value="1"/>
</dbReference>
<keyword evidence="11" id="KW-1185">Reference proteome</keyword>
<dbReference type="InterPro" id="IPR004610">
    <property type="entry name" value="RecJ"/>
</dbReference>
<comment type="similarity">
    <text evidence="1">Belongs to the RecJ family.</text>
</comment>
<dbReference type="PANTHER" id="PTHR30255:SF2">
    <property type="entry name" value="SINGLE-STRANDED-DNA-SPECIFIC EXONUCLEASE RECJ"/>
    <property type="match status" value="1"/>
</dbReference>
<name>A0A4Z1BSU2_9STAP</name>
<dbReference type="RefSeq" id="WP_126567040.1">
    <property type="nucleotide sequence ID" value="NZ_BMCY01000001.1"/>
</dbReference>
<accession>A0A4Z1BSU2</accession>
<evidence type="ECO:0000259" key="6">
    <source>
        <dbReference type="Pfam" id="PF01368"/>
    </source>
</evidence>
<dbReference type="InterPro" id="IPR038763">
    <property type="entry name" value="DHH_sf"/>
</dbReference>
<dbReference type="Proteomes" id="UP000297459">
    <property type="component" value="Unassembled WGS sequence"/>
</dbReference>
<feature type="domain" description="Single-stranded-DNA-specific exonuclease RecJ C-terminal" evidence="8">
    <location>
        <begin position="563"/>
        <end position="752"/>
    </location>
</feature>
<evidence type="ECO:0000256" key="3">
    <source>
        <dbReference type="ARBA" id="ARBA00022722"/>
    </source>
</evidence>
<organism evidence="10 11">
    <name type="scientific">Staphylococcus pragensis</name>
    <dbReference type="NCBI Taxonomy" id="1611836"/>
    <lineage>
        <taxon>Bacteria</taxon>
        <taxon>Bacillati</taxon>
        <taxon>Bacillota</taxon>
        <taxon>Bacilli</taxon>
        <taxon>Bacillales</taxon>
        <taxon>Staphylococcaceae</taxon>
        <taxon>Staphylococcus</taxon>
    </lineage>
</organism>
<sequence>MIKSKYKWLYEPPTKYIADDVAKAHRLTPIIKKVLESKAITKDSDIKALLSESTISHDPRLLSDMDKAIDRINQAIDKNERILVYGDYDADGVTSTTILVNTLRMLGAEVGWYIPNRFTEGYGPNELAFRNAYDEGVSLIITVDNGIQGHNEIKMIQELGVDVIVTDHHEIGRTLPEAYAIVHPMHPEFDYPFHYLCGAGVAFKLSQVLLDNPPNYFESLTAIGTIADLVSLTDENRTIVKNGLAHLNEHCPPQIKALLNQAGFNDTINEETIGFIIGPRLNAAGRLEDASLAAELLMSEDEEEAEFLAEQVEHFNIERKDIVAQITEEALVMAEEKVNAGHQFLLLAKEDWHEGVLGIVASKIVETYSLPTLILNIDLEQNHAKGSARSIEQVSMFEILSAHQDLITKFGGHHMAAGMTMEIDNIEPLEQGLNEWMAKLTEHTSLEPTKHVTVKLEEKDITVGNINDIQKLSPFGTDFEKPLFEIDDIDVTDVKAIGKDKAHLKLVAGEQQLQNLFWKNGQLATQLEIGQPISLLGHLQINEWNGNQSPQLIIQDLATNDEQILDYRSKRKQLDIDPSNHQYAFVIHPKKEKLDDNYYFYGEEIDTTHDIIVFRDLPPNLESVQQSLHGLTYSQLYLILQHSQSIYFEGMPNATLFKNCYKALLNKQEMNLVQEGMQLCQYLRIKPNILKFMLKVFLDLGFITDENGIIKINNNPNKQAIESSRIYQARQARIEVEQFLLYEDFSQLKKWIKNQKGLIIGGNR</sequence>
<evidence type="ECO:0000256" key="2">
    <source>
        <dbReference type="ARBA" id="ARBA00019841"/>
    </source>
</evidence>
<gene>
    <name evidence="10" type="primary">recJ</name>
    <name evidence="10" type="ORF">E2558_04715</name>
</gene>
<dbReference type="InterPro" id="IPR003156">
    <property type="entry name" value="DHHA1_dom"/>
</dbReference>
<evidence type="ECO:0000256" key="5">
    <source>
        <dbReference type="ARBA" id="ARBA00022839"/>
    </source>
</evidence>
<dbReference type="InterPro" id="IPR001667">
    <property type="entry name" value="DDH_dom"/>
</dbReference>